<dbReference type="KEGG" id="trg:TRUGW13939_07271"/>
<evidence type="ECO:0000313" key="2">
    <source>
        <dbReference type="Proteomes" id="UP000509510"/>
    </source>
</evidence>
<reference evidence="2" key="1">
    <citation type="submission" date="2020-06" db="EMBL/GenBank/DDBJ databases">
        <title>A chromosome-scale genome assembly of Talaromyces rugulosus W13939.</title>
        <authorList>
            <person name="Wang B."/>
            <person name="Guo L."/>
            <person name="Ye K."/>
            <person name="Wang L."/>
        </authorList>
    </citation>
    <scope>NUCLEOTIDE SEQUENCE [LARGE SCALE GENOMIC DNA]</scope>
    <source>
        <strain evidence="2">W13939</strain>
    </source>
</reference>
<dbReference type="AlphaFoldDB" id="A0A7H8R299"/>
<evidence type="ECO:0000313" key="1">
    <source>
        <dbReference type="EMBL" id="QKX60128.1"/>
    </source>
</evidence>
<protein>
    <submittedName>
        <fullName evidence="1">Uncharacterized protein</fullName>
    </submittedName>
</protein>
<dbReference type="GeneID" id="55994764"/>
<name>A0A7H8R299_TALRU</name>
<dbReference type="Proteomes" id="UP000509510">
    <property type="component" value="Chromosome IV"/>
</dbReference>
<dbReference type="EMBL" id="CP055901">
    <property type="protein sequence ID" value="QKX60128.1"/>
    <property type="molecule type" value="Genomic_DNA"/>
</dbReference>
<organism evidence="1 2">
    <name type="scientific">Talaromyces rugulosus</name>
    <name type="common">Penicillium rugulosum</name>
    <dbReference type="NCBI Taxonomy" id="121627"/>
    <lineage>
        <taxon>Eukaryota</taxon>
        <taxon>Fungi</taxon>
        <taxon>Dikarya</taxon>
        <taxon>Ascomycota</taxon>
        <taxon>Pezizomycotina</taxon>
        <taxon>Eurotiomycetes</taxon>
        <taxon>Eurotiomycetidae</taxon>
        <taxon>Eurotiales</taxon>
        <taxon>Trichocomaceae</taxon>
        <taxon>Talaromyces</taxon>
        <taxon>Talaromyces sect. Islandici</taxon>
    </lineage>
</organism>
<keyword evidence="2" id="KW-1185">Reference proteome</keyword>
<gene>
    <name evidence="1" type="ORF">TRUGW13939_07271</name>
</gene>
<dbReference type="RefSeq" id="XP_035346305.1">
    <property type="nucleotide sequence ID" value="XM_035490412.1"/>
</dbReference>
<proteinExistence type="predicted"/>
<sequence length="88" mass="9582">MEDASEDVAEDVVMADTGSNQVFSPAKTMEKVPSNITAEIEDIVMILQEAADKPDEVEDVEDNTEIEFQVVGSFTAVGMVEKTKKNSL</sequence>
<accession>A0A7H8R299</accession>